<dbReference type="GO" id="GO:0016301">
    <property type="term" value="F:kinase activity"/>
    <property type="evidence" value="ECO:0007669"/>
    <property type="project" value="UniProtKB-KW"/>
</dbReference>
<keyword evidence="2" id="KW-1185">Reference proteome</keyword>
<evidence type="ECO:0000313" key="2">
    <source>
        <dbReference type="Proteomes" id="UP001564408"/>
    </source>
</evidence>
<dbReference type="Pfam" id="PF19788">
    <property type="entry name" value="DUF6272"/>
    <property type="match status" value="1"/>
</dbReference>
<sequence>MNRYLSACTDRESCLAQNPGLIFFYVGYFSQNIINAIGDAVRLRLEYSEMPGGLRRRIFSIFIEMAQNVVRYSSDQLVSGPQQNELRAGSVCITQENGRFLIICKNPVTQDWAERLRPVLEELRLMSVEEIKRSYREQLRKELPADSVGAGLGLLTIARDSDGPIEFALEPDPTGELLFTLKATL</sequence>
<dbReference type="InterPro" id="IPR046239">
    <property type="entry name" value="DUF6272"/>
</dbReference>
<name>A0ABV4BE50_9GAMM</name>
<reference evidence="1 2" key="1">
    <citation type="submission" date="2024-05" db="EMBL/GenBank/DDBJ databases">
        <title>Genome Sequence and Characterization of the New Strain Purple Sulfur Bacterium of Genus Thioalkalicoccus.</title>
        <authorList>
            <person name="Bryantseva I.A."/>
            <person name="Kyndt J.A."/>
            <person name="Imhoff J.F."/>
        </authorList>
    </citation>
    <scope>NUCLEOTIDE SEQUENCE [LARGE SCALE GENOMIC DNA]</scope>
    <source>
        <strain evidence="1 2">Um2</strain>
    </source>
</reference>
<dbReference type="NCBIfam" id="NF038262">
    <property type="entry name" value="SiaB_fam_kinase"/>
    <property type="match status" value="1"/>
</dbReference>
<accession>A0ABV4BE50</accession>
<evidence type="ECO:0000313" key="1">
    <source>
        <dbReference type="EMBL" id="MEY6431533.1"/>
    </source>
</evidence>
<gene>
    <name evidence="1" type="ORF">ABC977_03820</name>
</gene>
<dbReference type="EMBL" id="JBDKXB010000003">
    <property type="protein sequence ID" value="MEY6431533.1"/>
    <property type="molecule type" value="Genomic_DNA"/>
</dbReference>
<organism evidence="1 2">
    <name type="scientific">Thioalkalicoccus limnaeus</name>
    <dbReference type="NCBI Taxonomy" id="120681"/>
    <lineage>
        <taxon>Bacteria</taxon>
        <taxon>Pseudomonadati</taxon>
        <taxon>Pseudomonadota</taxon>
        <taxon>Gammaproteobacteria</taxon>
        <taxon>Chromatiales</taxon>
        <taxon>Chromatiaceae</taxon>
        <taxon>Thioalkalicoccus</taxon>
    </lineage>
</organism>
<proteinExistence type="predicted"/>
<dbReference type="RefSeq" id="WP_369665916.1">
    <property type="nucleotide sequence ID" value="NZ_JBDKXB010000003.1"/>
</dbReference>
<comment type="caution">
    <text evidence="1">The sequence shown here is derived from an EMBL/GenBank/DDBJ whole genome shotgun (WGS) entry which is preliminary data.</text>
</comment>
<keyword evidence="1" id="KW-0418">Kinase</keyword>
<dbReference type="Proteomes" id="UP001564408">
    <property type="component" value="Unassembled WGS sequence"/>
</dbReference>
<keyword evidence="1" id="KW-0808">Transferase</keyword>
<protein>
    <submittedName>
        <fullName evidence="1">SiaB family protein kinase</fullName>
    </submittedName>
</protein>